<evidence type="ECO:0000313" key="1">
    <source>
        <dbReference type="EMBL" id="KAL0187571.1"/>
    </source>
</evidence>
<name>A0ABD0QMV3_CIRMR</name>
<dbReference type="AlphaFoldDB" id="A0ABD0QMV3"/>
<proteinExistence type="predicted"/>
<dbReference type="PANTHER" id="PTHR16155:SF18">
    <property type="entry name" value="STERILE ALPHA MOTIF DOMAIN-CONTAINING PROTEIN 9-LIKE"/>
    <property type="match status" value="1"/>
</dbReference>
<gene>
    <name evidence="1" type="ORF">M9458_014670</name>
</gene>
<sequence length="416" mass="49222">PFYPQTLARLYYIKVKEGYKYEEARKWAEEAINRDPKNSHFRDTLGQVHKKHLLNETKKQSSDINVRLAIARSAIKAFKEEEEAAEDEAEDNTKFNNRGLFGFLQVCKIIHPNMSLNRTTLEHIEQEHSEFISSLKGDVETKYDFFEWYLAFSKQSFEREDPDYIQKEAEECYMYYFKMDKQADKITLDKRKHRYSGELLHILKSDISVLKQYKSKIENPQSDSESQTVLYILANIICSDSGEQFEKIKEFQARLQKLWLTEMQDRSPEFYLLILLVFWPDDVQSGTTDPPNLEKCLRKMRHSYKSKYQKYIRGRYLLPLFFLAKRKGLQRLIYTSNLHQTDLERLTEGDGSEEIKDLQRIDVQVRDHKVFAITGEKQIQVTPHDRASVCKQGQVSFYLGFNIRGPVAYNIRYKDC</sequence>
<keyword evidence="2" id="KW-1185">Reference proteome</keyword>
<comment type="caution">
    <text evidence="1">The sequence shown here is derived from an EMBL/GenBank/DDBJ whole genome shotgun (WGS) entry which is preliminary data.</text>
</comment>
<protein>
    <submittedName>
        <fullName evidence="1">Uncharacterized protein</fullName>
    </submittedName>
</protein>
<feature type="non-terminal residue" evidence="1">
    <location>
        <position position="416"/>
    </location>
</feature>
<dbReference type="EMBL" id="JAMKFB020000007">
    <property type="protein sequence ID" value="KAL0187571.1"/>
    <property type="molecule type" value="Genomic_DNA"/>
</dbReference>
<dbReference type="PANTHER" id="PTHR16155">
    <property type="entry name" value="DED DOMAIN-CONTAINING PROTEIN"/>
    <property type="match status" value="1"/>
</dbReference>
<organism evidence="1 2">
    <name type="scientific">Cirrhinus mrigala</name>
    <name type="common">Mrigala</name>
    <dbReference type="NCBI Taxonomy" id="683832"/>
    <lineage>
        <taxon>Eukaryota</taxon>
        <taxon>Metazoa</taxon>
        <taxon>Chordata</taxon>
        <taxon>Craniata</taxon>
        <taxon>Vertebrata</taxon>
        <taxon>Euteleostomi</taxon>
        <taxon>Actinopterygii</taxon>
        <taxon>Neopterygii</taxon>
        <taxon>Teleostei</taxon>
        <taxon>Ostariophysi</taxon>
        <taxon>Cypriniformes</taxon>
        <taxon>Cyprinidae</taxon>
        <taxon>Labeoninae</taxon>
        <taxon>Labeonini</taxon>
        <taxon>Cirrhinus</taxon>
    </lineage>
</organism>
<reference evidence="1 2" key="1">
    <citation type="submission" date="2024-05" db="EMBL/GenBank/DDBJ databases">
        <title>Genome sequencing and assembly of Indian major carp, Cirrhinus mrigala (Hamilton, 1822).</title>
        <authorList>
            <person name="Mohindra V."/>
            <person name="Chowdhury L.M."/>
            <person name="Lal K."/>
            <person name="Jena J.K."/>
        </authorList>
    </citation>
    <scope>NUCLEOTIDE SEQUENCE [LARGE SCALE GENOMIC DNA]</scope>
    <source>
        <strain evidence="1">CM1030</strain>
        <tissue evidence="1">Blood</tissue>
    </source>
</reference>
<feature type="non-terminal residue" evidence="1">
    <location>
        <position position="1"/>
    </location>
</feature>
<accession>A0ABD0QMV3</accession>
<evidence type="ECO:0000313" key="2">
    <source>
        <dbReference type="Proteomes" id="UP001529510"/>
    </source>
</evidence>
<dbReference type="Proteomes" id="UP001529510">
    <property type="component" value="Unassembled WGS sequence"/>
</dbReference>